<dbReference type="EMBL" id="JH651070">
    <property type="protein sequence ID" value="EXA30088.1"/>
    <property type="molecule type" value="Genomic_DNA"/>
</dbReference>
<reference evidence="1" key="2">
    <citation type="submission" date="2012-05" db="EMBL/GenBank/DDBJ databases">
        <title>Annotation of the Genome Sequence of Fusarium oxysporum HDV247.</title>
        <authorList>
            <consortium name="The Broad Institute Genomics Platform"/>
            <person name="Ma L.-J."/>
            <person name="Corby-Kistler H."/>
            <person name="Broz K."/>
            <person name="Gale L.R."/>
            <person name="Jonkers W."/>
            <person name="O'Donnell K."/>
            <person name="Ploetz R."/>
            <person name="Steinberg C."/>
            <person name="Schwartz D.C."/>
            <person name="VanEtten H."/>
            <person name="Zhou S."/>
            <person name="Young S.K."/>
            <person name="Zeng Q."/>
            <person name="Gargeya S."/>
            <person name="Fitzgerald M."/>
            <person name="Abouelleil A."/>
            <person name="Alvarado L."/>
            <person name="Chapman S.B."/>
            <person name="Gainer-Dewar J."/>
            <person name="Goldberg J."/>
            <person name="Griggs A."/>
            <person name="Gujja S."/>
            <person name="Hansen M."/>
            <person name="Howarth C."/>
            <person name="Imamovic A."/>
            <person name="Ireland A."/>
            <person name="Larimer J."/>
            <person name="McCowan C."/>
            <person name="Murphy C."/>
            <person name="Pearson M."/>
            <person name="Poon T.W."/>
            <person name="Priest M."/>
            <person name="Roberts A."/>
            <person name="Saif S."/>
            <person name="Shea T."/>
            <person name="Sykes S."/>
            <person name="Wortman J."/>
            <person name="Nusbaum C."/>
            <person name="Birren B."/>
        </authorList>
    </citation>
    <scope>NUCLEOTIDE SEQUENCE</scope>
    <source>
        <strain evidence="1">HDV247</strain>
    </source>
</reference>
<sequence>MVRAIPVEFNGHSESIMSSQAPRVPLVTQRITARQLQRLETLKLHYDISQSAIICMRCGFALKNDGDRVGRHLGERHSIPKSDRRNINKFIQSLRLADPDTLIPRPDGSIPHPHLALQRGSACKDCKLRSGSYEVLSNHLMKSHRQEISKIGAKGKHWLRDHIEENLTFQSWKANDMLRSWIVSTDDQQTRQGSLRSNLFFQATPDSIRDFAQELPSEERELLSKQLNVSHASVSASFCPTLPAPVRKEKAFVAVKSHKRLKLRHEALATDPPAVDLLDQFLETDVIRLGEDETFDAIRYWNDRYYTQPDLAHIIEASECLRSWFGPPAQNTFEDIIGRLEGESDLQGARHGGEGSEIRMGNEDLQAVEQEGVLDEDNTTQAGLR</sequence>
<dbReference type="Proteomes" id="UP000030751">
    <property type="component" value="Unassembled WGS sequence"/>
</dbReference>
<gene>
    <name evidence="1" type="ORF">FOVG_18501</name>
</gene>
<dbReference type="OrthoDB" id="5098412at2759"/>
<organism evidence="1">
    <name type="scientific">Fusarium oxysporum f. sp. pisi HDV247</name>
    <dbReference type="NCBI Taxonomy" id="1080344"/>
    <lineage>
        <taxon>Eukaryota</taxon>
        <taxon>Fungi</taxon>
        <taxon>Dikarya</taxon>
        <taxon>Ascomycota</taxon>
        <taxon>Pezizomycotina</taxon>
        <taxon>Sordariomycetes</taxon>
        <taxon>Hypocreomycetidae</taxon>
        <taxon>Hypocreales</taxon>
        <taxon>Nectriaceae</taxon>
        <taxon>Fusarium</taxon>
        <taxon>Fusarium oxysporum species complex</taxon>
    </lineage>
</organism>
<dbReference type="HOGENOM" id="CLU_717708_0_0_1"/>
<protein>
    <submittedName>
        <fullName evidence="1">Uncharacterized protein</fullName>
    </submittedName>
</protein>
<accession>W9NBC8</accession>
<proteinExistence type="predicted"/>
<reference evidence="1" key="1">
    <citation type="submission" date="2011-10" db="EMBL/GenBank/DDBJ databases">
        <title>The Genome Sequence of Fusarium oxysporum HDV247.</title>
        <authorList>
            <consortium name="The Broad Institute Genome Sequencing Platform"/>
            <person name="Ma L.-J."/>
            <person name="Gale L.R."/>
            <person name="Schwartz D.C."/>
            <person name="Zhou S."/>
            <person name="Corby-Kistler H."/>
            <person name="Young S.K."/>
            <person name="Zeng Q."/>
            <person name="Gargeya S."/>
            <person name="Fitzgerald M."/>
            <person name="Haas B."/>
            <person name="Abouelleil A."/>
            <person name="Alvarado L."/>
            <person name="Arachchi H.M."/>
            <person name="Berlin A."/>
            <person name="Brown A."/>
            <person name="Chapman S.B."/>
            <person name="Chen Z."/>
            <person name="Dunbar C."/>
            <person name="Freedman E."/>
            <person name="Gearin G."/>
            <person name="Goldberg J."/>
            <person name="Griggs A."/>
            <person name="Gujja S."/>
            <person name="Heiman D."/>
            <person name="Howarth C."/>
            <person name="Larson L."/>
            <person name="Lui A."/>
            <person name="MacDonald P.J.P."/>
            <person name="Montmayeur A."/>
            <person name="Murphy C."/>
            <person name="Neiman D."/>
            <person name="Pearson M."/>
            <person name="Priest M."/>
            <person name="Roberts A."/>
            <person name="Saif S."/>
            <person name="Shea T."/>
            <person name="Shenoy N."/>
            <person name="Sisk P."/>
            <person name="Stolte C."/>
            <person name="Sykes S."/>
            <person name="Wortman J."/>
            <person name="Nusbaum C."/>
            <person name="Birren B."/>
        </authorList>
    </citation>
    <scope>NUCLEOTIDE SEQUENCE [LARGE SCALE GENOMIC DNA]</scope>
    <source>
        <strain evidence="1">HDV247</strain>
    </source>
</reference>
<dbReference type="Pfam" id="PF12013">
    <property type="entry name" value="OrsD"/>
    <property type="match status" value="1"/>
</dbReference>
<dbReference type="InterPro" id="IPR022698">
    <property type="entry name" value="OrsD"/>
</dbReference>
<name>W9NBC8_FUSOX</name>
<evidence type="ECO:0000313" key="1">
    <source>
        <dbReference type="EMBL" id="EXA30088.1"/>
    </source>
</evidence>
<dbReference type="AlphaFoldDB" id="W9NBC8"/>